<protein>
    <submittedName>
        <fullName evidence="1">Cysteine-rich protein</fullName>
    </submittedName>
</protein>
<organism evidence="1">
    <name type="scientific">Myoviridae sp. ctKFg29</name>
    <dbReference type="NCBI Taxonomy" id="2827675"/>
    <lineage>
        <taxon>Viruses</taxon>
        <taxon>Duplodnaviria</taxon>
        <taxon>Heunggongvirae</taxon>
        <taxon>Uroviricota</taxon>
        <taxon>Caudoviricetes</taxon>
    </lineage>
</organism>
<dbReference type="InterPro" id="IPR025957">
    <property type="entry name" value="Cys_rich_KTR"/>
</dbReference>
<reference evidence="1" key="1">
    <citation type="journal article" date="2021" name="Proc. Natl. Acad. Sci. U.S.A.">
        <title>A Catalog of Tens of Thousands of Viruses from Human Metagenomes Reveals Hidden Associations with Chronic Diseases.</title>
        <authorList>
            <person name="Tisza M.J."/>
            <person name="Buck C.B."/>
        </authorList>
    </citation>
    <scope>NUCLEOTIDE SEQUENCE</scope>
    <source>
        <strain evidence="1">CtKFg29</strain>
    </source>
</reference>
<dbReference type="EMBL" id="BK032507">
    <property type="protein sequence ID" value="DAF43471.1"/>
    <property type="molecule type" value="Genomic_DNA"/>
</dbReference>
<accession>A0A8S5RY24</accession>
<dbReference type="Pfam" id="PF14205">
    <property type="entry name" value="Cys_rich_KTR"/>
    <property type="match status" value="1"/>
</dbReference>
<name>A0A8S5RY24_9CAUD</name>
<evidence type="ECO:0000313" key="1">
    <source>
        <dbReference type="EMBL" id="DAF43471.1"/>
    </source>
</evidence>
<proteinExistence type="predicted"/>
<sequence>MKQSITYRKGGTKVLQNKNAHDILLVSADGRLVCPLCGRPTQQRVRPSTRLTDFPLYCKMCKRESIVNMSQSQSLSARASAK</sequence>